<protein>
    <submittedName>
        <fullName evidence="1">Uncharacterized protein</fullName>
    </submittedName>
</protein>
<dbReference type="EMBL" id="BMOR01000033">
    <property type="protein sequence ID" value="GGN46551.1"/>
    <property type="molecule type" value="Genomic_DNA"/>
</dbReference>
<keyword evidence="2" id="KW-1185">Reference proteome</keyword>
<comment type="caution">
    <text evidence="1">The sequence shown here is derived from an EMBL/GenBank/DDBJ whole genome shotgun (WGS) entry which is preliminary data.</text>
</comment>
<organism evidence="1 2">
    <name type="scientific">Deinococcus daejeonensis</name>
    <dbReference type="NCBI Taxonomy" id="1007098"/>
    <lineage>
        <taxon>Bacteria</taxon>
        <taxon>Thermotogati</taxon>
        <taxon>Deinococcota</taxon>
        <taxon>Deinococci</taxon>
        <taxon>Deinococcales</taxon>
        <taxon>Deinococcaceae</taxon>
        <taxon>Deinococcus</taxon>
    </lineage>
</organism>
<reference evidence="2" key="1">
    <citation type="journal article" date="2019" name="Int. J. Syst. Evol. Microbiol.">
        <title>The Global Catalogue of Microorganisms (GCM) 10K type strain sequencing project: providing services to taxonomists for standard genome sequencing and annotation.</title>
        <authorList>
            <consortium name="The Broad Institute Genomics Platform"/>
            <consortium name="The Broad Institute Genome Sequencing Center for Infectious Disease"/>
            <person name="Wu L."/>
            <person name="Ma J."/>
        </authorList>
    </citation>
    <scope>NUCLEOTIDE SEQUENCE [LARGE SCALE GENOMIC DNA]</scope>
    <source>
        <strain evidence="2">JCM 16918</strain>
    </source>
</reference>
<sequence length="109" mass="11320">MIWQGGPLSLDTLTRHWTAGAGALRVALDALEAQGLITRTGTLYGPEGDEHAARQAYAHHSGVRACTHCGCSDLWACPDGCWWTGETQCSSCVDAPLPALSAAGLAGTP</sequence>
<name>A0ABQ2JKA2_9DEIO</name>
<proteinExistence type="predicted"/>
<evidence type="ECO:0000313" key="2">
    <source>
        <dbReference type="Proteomes" id="UP000645517"/>
    </source>
</evidence>
<gene>
    <name evidence="1" type="ORF">GCM10010842_37200</name>
</gene>
<accession>A0ABQ2JKA2</accession>
<evidence type="ECO:0000313" key="1">
    <source>
        <dbReference type="EMBL" id="GGN46551.1"/>
    </source>
</evidence>
<dbReference type="Proteomes" id="UP000645517">
    <property type="component" value="Unassembled WGS sequence"/>
</dbReference>